<dbReference type="GeneID" id="31004754"/>
<evidence type="ECO:0000256" key="7">
    <source>
        <dbReference type="ARBA" id="ARBA00022989"/>
    </source>
</evidence>
<evidence type="ECO:0000256" key="9">
    <source>
        <dbReference type="ARBA" id="ARBA00023136"/>
    </source>
</evidence>
<feature type="region of interest" description="Disordered" evidence="10">
    <location>
        <begin position="88"/>
        <end position="123"/>
    </location>
</feature>
<reference evidence="12 13" key="1">
    <citation type="submission" date="2015-06" db="EMBL/GenBank/DDBJ databases">
        <title>Talaromyces atroroseus IBT 11181 draft genome.</title>
        <authorList>
            <person name="Rasmussen K.B."/>
            <person name="Rasmussen S."/>
            <person name="Petersen B."/>
            <person name="Sicheritz-Ponten T."/>
            <person name="Mortensen U.H."/>
            <person name="Thrane U."/>
        </authorList>
    </citation>
    <scope>NUCLEOTIDE SEQUENCE [LARGE SCALE GENOMIC DNA]</scope>
    <source>
        <strain evidence="12 13">IBT 11181</strain>
    </source>
</reference>
<evidence type="ECO:0000256" key="2">
    <source>
        <dbReference type="ARBA" id="ARBA00009137"/>
    </source>
</evidence>
<evidence type="ECO:0000256" key="11">
    <source>
        <dbReference type="SAM" id="Phobius"/>
    </source>
</evidence>
<keyword evidence="5 11" id="KW-0812">Transmembrane</keyword>
<accession>A0A225AWI9</accession>
<dbReference type="OrthoDB" id="9999863at2759"/>
<dbReference type="GO" id="GO:0030007">
    <property type="term" value="P:intracellular potassium ion homeostasis"/>
    <property type="evidence" value="ECO:0007669"/>
    <property type="project" value="InterPro"/>
</dbReference>
<evidence type="ECO:0000256" key="1">
    <source>
        <dbReference type="ARBA" id="ARBA00004141"/>
    </source>
</evidence>
<dbReference type="NCBIfam" id="TIGR00934">
    <property type="entry name" value="2a38euk"/>
    <property type="match status" value="1"/>
</dbReference>
<dbReference type="InterPro" id="IPR003445">
    <property type="entry name" value="Cat_transpt"/>
</dbReference>
<dbReference type="STRING" id="1441469.A0A225AWI9"/>
<feature type="transmembrane region" description="Helical" evidence="11">
    <location>
        <begin position="305"/>
        <end position="329"/>
    </location>
</feature>
<keyword evidence="13" id="KW-1185">Reference proteome</keyword>
<feature type="transmembrane region" description="Helical" evidence="11">
    <location>
        <begin position="7"/>
        <end position="27"/>
    </location>
</feature>
<comment type="subcellular location">
    <subcellularLocation>
        <location evidence="1">Membrane</location>
        <topology evidence="1">Multi-pass membrane protein</topology>
    </subcellularLocation>
</comment>
<evidence type="ECO:0000313" key="13">
    <source>
        <dbReference type="Proteomes" id="UP000214365"/>
    </source>
</evidence>
<dbReference type="PANTHER" id="PTHR31064">
    <property type="entry name" value="POTASSIUM TRANSPORT PROTEIN DDB_G0292412-RELATED"/>
    <property type="match status" value="1"/>
</dbReference>
<proteinExistence type="inferred from homology"/>
<evidence type="ECO:0000256" key="10">
    <source>
        <dbReference type="SAM" id="MobiDB-lite"/>
    </source>
</evidence>
<dbReference type="InterPro" id="IPR015958">
    <property type="entry name" value="Trk1_fungi"/>
</dbReference>
<evidence type="ECO:0000256" key="6">
    <source>
        <dbReference type="ARBA" id="ARBA00022958"/>
    </source>
</evidence>
<dbReference type="EMBL" id="LFMY01000007">
    <property type="protein sequence ID" value="OKL59326.1"/>
    <property type="molecule type" value="Genomic_DNA"/>
</dbReference>
<feature type="transmembrane region" description="Helical" evidence="11">
    <location>
        <begin position="515"/>
        <end position="538"/>
    </location>
</feature>
<evidence type="ECO:0008006" key="14">
    <source>
        <dbReference type="Google" id="ProtNLM"/>
    </source>
</evidence>
<evidence type="ECO:0000256" key="5">
    <source>
        <dbReference type="ARBA" id="ARBA00022692"/>
    </source>
</evidence>
<evidence type="ECO:0000313" key="12">
    <source>
        <dbReference type="EMBL" id="OKL59326.1"/>
    </source>
</evidence>
<organism evidence="12 13">
    <name type="scientific">Talaromyces atroroseus</name>
    <dbReference type="NCBI Taxonomy" id="1441469"/>
    <lineage>
        <taxon>Eukaryota</taxon>
        <taxon>Fungi</taxon>
        <taxon>Dikarya</taxon>
        <taxon>Ascomycota</taxon>
        <taxon>Pezizomycotina</taxon>
        <taxon>Eurotiomycetes</taxon>
        <taxon>Eurotiomycetidae</taxon>
        <taxon>Eurotiales</taxon>
        <taxon>Trichocomaceae</taxon>
        <taxon>Talaromyces</taxon>
        <taxon>Talaromyces sect. Trachyspermi</taxon>
    </lineage>
</organism>
<feature type="compositionally biased region" description="Polar residues" evidence="10">
    <location>
        <begin position="111"/>
        <end position="123"/>
    </location>
</feature>
<keyword evidence="4" id="KW-0633">Potassium transport</keyword>
<comment type="similarity">
    <text evidence="2">Belongs to the TrkH potassium transport family.</text>
</comment>
<dbReference type="AlphaFoldDB" id="A0A225AWI9"/>
<sequence length="610" mass="68182">MGILGLIIIYPFGNVAAIDAYFFGASASTESGLNTVDVMALETYQQLYLYFIPIFTNLGFINMVVVAVRLYWFETRLKETASSAWKSRAQNRSRDVERGEDSTGKTDDQPSHQQDISGSSLATTQQSSIVNPQGIVHNTHIAFADDSRPHSDSKVLLSTAKSIEQVASSFFALGGVSENSAIPHRPLKRLPTSDLPGLSKGVTVGRNSRFYNLTTEDRDRLGGIEYRSLKLLLKIVFGYFFGLHIFGAICLVPWIHRAPAKYTDYLQECGQDKTWWAFYSAQTMVDNLGFTLTPDSMVHFNDATWPLLVMSFLAFAGNTLYPVILRLVIWTMRNIVPKDSVNKETLQFILDHPRRCYTLLFPARPTWILFGIIFTLNFVDVLLIIVLDLHNPAVNNLSLGPRILSAIFQAASSRHTGTSTFNLAEVNPAVQFSLVVMMYISILPIAISIRSSNAYEEKALGIYPHEKGLDESSGSSYVMTHIRNQLSFDLWYIFLGTFCICIAEANQIMDNNDPAFSVFSVFFEVVSGYCNVGLSLGYPTVNTSLSGQFTTFSKVVMCLMMIRGRHRGLPYALDRAIMLPSDHITENDGSFDAAKSQIRRTLPMRTYLTT</sequence>
<comment type="caution">
    <text evidence="12">The sequence shown here is derived from an EMBL/GenBank/DDBJ whole genome shotgun (WGS) entry which is preliminary data.</text>
</comment>
<protein>
    <recommendedName>
        <fullName evidence="14">Potassium transport protein</fullName>
    </recommendedName>
</protein>
<dbReference type="PANTHER" id="PTHR31064:SF5">
    <property type="entry name" value="POTASSIUM ION TRANSPORTER (EUROFUNG)"/>
    <property type="match status" value="1"/>
</dbReference>
<feature type="compositionally biased region" description="Basic and acidic residues" evidence="10">
    <location>
        <begin position="92"/>
        <end position="110"/>
    </location>
</feature>
<keyword evidence="3" id="KW-0813">Transport</keyword>
<dbReference type="InterPro" id="IPR051143">
    <property type="entry name" value="TrkH_K-transport"/>
</dbReference>
<dbReference type="Proteomes" id="UP000214365">
    <property type="component" value="Unassembled WGS sequence"/>
</dbReference>
<feature type="transmembrane region" description="Helical" evidence="11">
    <location>
        <begin position="490"/>
        <end position="509"/>
    </location>
</feature>
<feature type="transmembrane region" description="Helical" evidence="11">
    <location>
        <begin position="367"/>
        <end position="387"/>
    </location>
</feature>
<keyword evidence="6" id="KW-0630">Potassium</keyword>
<keyword evidence="9 11" id="KW-0472">Membrane</keyword>
<evidence type="ECO:0000256" key="8">
    <source>
        <dbReference type="ARBA" id="ARBA00023065"/>
    </source>
</evidence>
<dbReference type="RefSeq" id="XP_020119447.1">
    <property type="nucleotide sequence ID" value="XM_020267402.1"/>
</dbReference>
<dbReference type="GO" id="GO:1990573">
    <property type="term" value="P:potassium ion import across plasma membrane"/>
    <property type="evidence" value="ECO:0007669"/>
    <property type="project" value="TreeGrafter"/>
</dbReference>
<dbReference type="PIRSF" id="PIRSF002450">
    <property type="entry name" value="K+_transpter_TRK"/>
    <property type="match status" value="1"/>
</dbReference>
<dbReference type="Pfam" id="PF02386">
    <property type="entry name" value="TrkH"/>
    <property type="match status" value="1"/>
</dbReference>
<keyword evidence="8" id="KW-0406">Ion transport</keyword>
<evidence type="ECO:0000256" key="3">
    <source>
        <dbReference type="ARBA" id="ARBA00022448"/>
    </source>
</evidence>
<dbReference type="InterPro" id="IPR004773">
    <property type="entry name" value="K/Na_transp_Trk1/HKT1"/>
</dbReference>
<feature type="transmembrane region" description="Helical" evidence="11">
    <location>
        <begin position="231"/>
        <end position="255"/>
    </location>
</feature>
<feature type="transmembrane region" description="Helical" evidence="11">
    <location>
        <begin position="429"/>
        <end position="449"/>
    </location>
</feature>
<dbReference type="GO" id="GO:0005886">
    <property type="term" value="C:plasma membrane"/>
    <property type="evidence" value="ECO:0007669"/>
    <property type="project" value="InterPro"/>
</dbReference>
<keyword evidence="7 11" id="KW-1133">Transmembrane helix</keyword>
<evidence type="ECO:0000256" key="4">
    <source>
        <dbReference type="ARBA" id="ARBA00022538"/>
    </source>
</evidence>
<gene>
    <name evidence="12" type="ORF">UA08_04998</name>
</gene>
<name>A0A225AWI9_TALAT</name>
<feature type="transmembrane region" description="Helical" evidence="11">
    <location>
        <begin position="47"/>
        <end position="72"/>
    </location>
</feature>
<dbReference type="GO" id="GO:0140107">
    <property type="term" value="F:high-affinity potassium ion transmembrane transporter activity"/>
    <property type="evidence" value="ECO:0007669"/>
    <property type="project" value="TreeGrafter"/>
</dbReference>